<evidence type="ECO:0000313" key="2">
    <source>
        <dbReference type="Proteomes" id="UP000092461"/>
    </source>
</evidence>
<dbReference type="EMBL" id="AJWK01006160">
    <property type="status" value="NOT_ANNOTATED_CDS"/>
    <property type="molecule type" value="Genomic_DNA"/>
</dbReference>
<reference evidence="1" key="1">
    <citation type="submission" date="2020-05" db="UniProtKB">
        <authorList>
            <consortium name="EnsemblMetazoa"/>
        </authorList>
    </citation>
    <scope>IDENTIFICATION</scope>
    <source>
        <strain evidence="1">Jacobina</strain>
    </source>
</reference>
<evidence type="ECO:0000313" key="1">
    <source>
        <dbReference type="EnsemblMetazoa" id="LLOJ001838-PA"/>
    </source>
</evidence>
<dbReference type="Proteomes" id="UP000092461">
    <property type="component" value="Unassembled WGS sequence"/>
</dbReference>
<protein>
    <submittedName>
        <fullName evidence="1">Uncharacterized protein</fullName>
    </submittedName>
</protein>
<keyword evidence="2" id="KW-1185">Reference proteome</keyword>
<sequence>MYLIKGFSTLLQCHDNRLIYVQRAILDLITNLDTTEAFCAFLKLFMGTDPPVELLLQKFAKLATSRDDINVLVEMKFPTIKDYMIIETEPLTNDRMQQIQMRSAVVAPLDSVPFLPWKMLGFTVSLWIKFSDFPDRAGEGVKEAKRLKPIQNSTHLFSIGSQKLMLSIQIDNADPTLLHIQLIRPKKSLARSTSLQSCEKIRGNYPSGMQSMLHLTKSALRSNWNLANLINRDGTTDSGASYLQTSINIHLPTERWTFMTFTVIPGDCEIALEIFCLISERDTLQESSLRLFFSDNINTIEIIRSLQEYLLFSFSAENPSIVMEYVSNGNFGTPLEVTTGKQTCKSNRVNSFYTAVLQTGGLSSLLFLFARTVELTDSSRLQAEALRILLNVAHSNVELYTEFIKGEYLNTIGCVLRSSKCCKDLHMLQAVMDTAFDQPIMENVDGAFVLTSNNSSLIYPELIIFIINNYNDWHGEDGEVLEFTLMIIKSLTTRSTKDINMQQLMNIDLLPSLINFCKVFFVGATPPINITAKSAKLIVEILSAFGPTPPTTSFIDEIAKLLLLLHEPSYTYITQDRANYYYLLSKTTPSPPKFNKIAKTAERIKSKFHITNKGNMSPYNLLRRRMRSVSMDCVYVESESKCGDFDGQKENFHETLNEIVDLAKSDNRINKLSMRDVKKLGKNMHIEKILKGRRSLQKSRSYSRNSLEFKKSAAVLNHLQTISKESETTSTTATTTTTTAKKCNQRCNCSEGINQVDAEFYHYCA</sequence>
<proteinExistence type="predicted"/>
<dbReference type="AlphaFoldDB" id="A0A1B0CC58"/>
<dbReference type="VEuPathDB" id="VectorBase:LLONM1_011918"/>
<dbReference type="VEuPathDB" id="VectorBase:LLOJ001838"/>
<name>A0A1B0CC58_LUTLO</name>
<organism evidence="1 2">
    <name type="scientific">Lutzomyia longipalpis</name>
    <name type="common">Sand fly</name>
    <dbReference type="NCBI Taxonomy" id="7200"/>
    <lineage>
        <taxon>Eukaryota</taxon>
        <taxon>Metazoa</taxon>
        <taxon>Ecdysozoa</taxon>
        <taxon>Arthropoda</taxon>
        <taxon>Hexapoda</taxon>
        <taxon>Insecta</taxon>
        <taxon>Pterygota</taxon>
        <taxon>Neoptera</taxon>
        <taxon>Endopterygota</taxon>
        <taxon>Diptera</taxon>
        <taxon>Nematocera</taxon>
        <taxon>Psychodoidea</taxon>
        <taxon>Psychodidae</taxon>
        <taxon>Lutzomyia</taxon>
        <taxon>Lutzomyia</taxon>
    </lineage>
</organism>
<dbReference type="EnsemblMetazoa" id="LLOJ001838-RA">
    <property type="protein sequence ID" value="LLOJ001838-PA"/>
    <property type="gene ID" value="LLOJ001838"/>
</dbReference>
<accession>A0A1B0CC58</accession>